<dbReference type="AlphaFoldDB" id="A0A238KQP7"/>
<dbReference type="InterPro" id="IPR023214">
    <property type="entry name" value="HAD_sf"/>
</dbReference>
<reference evidence="2" key="1">
    <citation type="submission" date="2017-05" db="EMBL/GenBank/DDBJ databases">
        <authorList>
            <person name="Rodrigo-Torres L."/>
            <person name="Arahal R. D."/>
            <person name="Lucena T."/>
        </authorList>
    </citation>
    <scope>NUCLEOTIDE SEQUENCE [LARGE SCALE GENOMIC DNA]</scope>
    <source>
        <strain evidence="2">CECT 8621</strain>
    </source>
</reference>
<dbReference type="Gene3D" id="3.40.50.1000">
    <property type="entry name" value="HAD superfamily/HAD-like"/>
    <property type="match status" value="1"/>
</dbReference>
<dbReference type="Gene3D" id="1.10.150.240">
    <property type="entry name" value="Putative phosphatase, domain 2"/>
    <property type="match status" value="1"/>
</dbReference>
<dbReference type="PANTHER" id="PTHR18901">
    <property type="entry name" value="2-DEOXYGLUCOSE-6-PHOSPHATE PHOSPHATASE 2"/>
    <property type="match status" value="1"/>
</dbReference>
<dbReference type="EC" id="3.1.3.-" evidence="1"/>
<keyword evidence="2" id="KW-1185">Reference proteome</keyword>
<dbReference type="InterPro" id="IPR041492">
    <property type="entry name" value="HAD_2"/>
</dbReference>
<sequence>MYDAVIFDMDGLLIDTESVALAAGVEACAALGYDVSLDFMHTLIGVDDKTGWARLTAHVGEALDIQQLNREWNRACDKRFADGIPQRPNVLQVLDHIDARALPKAIATSSRRARAIEKLAMAGLAGRFETLVGVDCVENPKPAPDPYLRAAALLGIAPDRCVAFEDSDTGVRAALAAGMTVVQVPDVVRSAENRAHHTADTLLEGAKACGLI</sequence>
<dbReference type="OrthoDB" id="9782449at2"/>
<name>A0A238KQP7_9RHOB</name>
<organism evidence="1 2">
    <name type="scientific">Actibacterium lipolyticum</name>
    <dbReference type="NCBI Taxonomy" id="1524263"/>
    <lineage>
        <taxon>Bacteria</taxon>
        <taxon>Pseudomonadati</taxon>
        <taxon>Pseudomonadota</taxon>
        <taxon>Alphaproteobacteria</taxon>
        <taxon>Rhodobacterales</taxon>
        <taxon>Roseobacteraceae</taxon>
        <taxon>Actibacterium</taxon>
    </lineage>
</organism>
<dbReference type="Proteomes" id="UP000202922">
    <property type="component" value="Unassembled WGS sequence"/>
</dbReference>
<dbReference type="RefSeq" id="WP_093967832.1">
    <property type="nucleotide sequence ID" value="NZ_FXYE01000002.1"/>
</dbReference>
<evidence type="ECO:0000313" key="1">
    <source>
        <dbReference type="EMBL" id="SMX45133.1"/>
    </source>
</evidence>
<accession>A0A238KQP7</accession>
<proteinExistence type="predicted"/>
<dbReference type="SFLD" id="SFLDG01129">
    <property type="entry name" value="C1.5:_HAD__Beta-PGM__Phosphata"/>
    <property type="match status" value="1"/>
</dbReference>
<dbReference type="InterPro" id="IPR006439">
    <property type="entry name" value="HAD-SF_hydro_IA"/>
</dbReference>
<keyword evidence="1" id="KW-0378">Hydrolase</keyword>
<dbReference type="EMBL" id="FXYE01000002">
    <property type="protein sequence ID" value="SMX45133.1"/>
    <property type="molecule type" value="Genomic_DNA"/>
</dbReference>
<gene>
    <name evidence="1" type="ORF">COL8621_02724</name>
</gene>
<dbReference type="InterPro" id="IPR036412">
    <property type="entry name" value="HAD-like_sf"/>
</dbReference>
<dbReference type="PANTHER" id="PTHR18901:SF38">
    <property type="entry name" value="PSEUDOURIDINE-5'-PHOSPHATASE"/>
    <property type="match status" value="1"/>
</dbReference>
<dbReference type="InterPro" id="IPR023198">
    <property type="entry name" value="PGP-like_dom2"/>
</dbReference>
<dbReference type="GO" id="GO:0016787">
    <property type="term" value="F:hydrolase activity"/>
    <property type="evidence" value="ECO:0007669"/>
    <property type="project" value="UniProtKB-KW"/>
</dbReference>
<evidence type="ECO:0000313" key="2">
    <source>
        <dbReference type="Proteomes" id="UP000202922"/>
    </source>
</evidence>
<dbReference type="SFLD" id="SFLDS00003">
    <property type="entry name" value="Haloacid_Dehalogenase"/>
    <property type="match status" value="1"/>
</dbReference>
<dbReference type="NCBIfam" id="TIGR01509">
    <property type="entry name" value="HAD-SF-IA-v3"/>
    <property type="match status" value="1"/>
</dbReference>
<dbReference type="SUPFAM" id="SSF56784">
    <property type="entry name" value="HAD-like"/>
    <property type="match status" value="1"/>
</dbReference>
<protein>
    <submittedName>
        <fullName evidence="1">Phosphorylated carbohydrates phosphatase</fullName>
        <ecNumber evidence="1">3.1.3.-</ecNumber>
    </submittedName>
</protein>
<dbReference type="CDD" id="cd07505">
    <property type="entry name" value="HAD_BPGM-like"/>
    <property type="match status" value="1"/>
</dbReference>
<dbReference type="Pfam" id="PF13419">
    <property type="entry name" value="HAD_2"/>
    <property type="match status" value="1"/>
</dbReference>
<dbReference type="SFLD" id="SFLDG01135">
    <property type="entry name" value="C1.5.6:_HAD__Beta-PGM__Phospha"/>
    <property type="match status" value="1"/>
</dbReference>
<dbReference type="PRINTS" id="PR00413">
    <property type="entry name" value="HADHALOGNASE"/>
</dbReference>